<dbReference type="EMBL" id="REGN01006326">
    <property type="protein sequence ID" value="RNA09958.1"/>
    <property type="molecule type" value="Genomic_DNA"/>
</dbReference>
<gene>
    <name evidence="1" type="ORF">BpHYR1_022172</name>
</gene>
<accession>A0A3M7QG89</accession>
<sequence>MFPASIKLTNFIDGLDSETFPSDKKRAIIFFKVFEKMLKKIEILFRHFPLYMQNIIKYRFALCESNLVYVLEHIKSQDILNAQRHLENNSNALLSSSARESAEYL</sequence>
<organism evidence="1 2">
    <name type="scientific">Brachionus plicatilis</name>
    <name type="common">Marine rotifer</name>
    <name type="synonym">Brachionus muelleri</name>
    <dbReference type="NCBI Taxonomy" id="10195"/>
    <lineage>
        <taxon>Eukaryota</taxon>
        <taxon>Metazoa</taxon>
        <taxon>Spiralia</taxon>
        <taxon>Gnathifera</taxon>
        <taxon>Rotifera</taxon>
        <taxon>Eurotatoria</taxon>
        <taxon>Monogononta</taxon>
        <taxon>Pseudotrocha</taxon>
        <taxon>Ploima</taxon>
        <taxon>Brachionidae</taxon>
        <taxon>Brachionus</taxon>
    </lineage>
</organism>
<proteinExistence type="predicted"/>
<dbReference type="Proteomes" id="UP000276133">
    <property type="component" value="Unassembled WGS sequence"/>
</dbReference>
<evidence type="ECO:0000313" key="1">
    <source>
        <dbReference type="EMBL" id="RNA09958.1"/>
    </source>
</evidence>
<evidence type="ECO:0000313" key="2">
    <source>
        <dbReference type="Proteomes" id="UP000276133"/>
    </source>
</evidence>
<reference evidence="1 2" key="1">
    <citation type="journal article" date="2018" name="Sci. Rep.">
        <title>Genomic signatures of local adaptation to the degree of environmental predictability in rotifers.</title>
        <authorList>
            <person name="Franch-Gras L."/>
            <person name="Hahn C."/>
            <person name="Garcia-Roger E.M."/>
            <person name="Carmona M.J."/>
            <person name="Serra M."/>
            <person name="Gomez A."/>
        </authorList>
    </citation>
    <scope>NUCLEOTIDE SEQUENCE [LARGE SCALE GENOMIC DNA]</scope>
    <source>
        <strain evidence="1">HYR1</strain>
    </source>
</reference>
<keyword evidence="2" id="KW-1185">Reference proteome</keyword>
<dbReference type="AlphaFoldDB" id="A0A3M7QG89"/>
<protein>
    <submittedName>
        <fullName evidence="1">Uncharacterized protein</fullName>
    </submittedName>
</protein>
<comment type="caution">
    <text evidence="1">The sequence shown here is derived from an EMBL/GenBank/DDBJ whole genome shotgun (WGS) entry which is preliminary data.</text>
</comment>
<name>A0A3M7QG89_BRAPC</name>